<accession>A0A8B0SVQ5</accession>
<name>A0A8B0SVQ5_KLEPN</name>
<geneLocation type="plasmid" evidence="1">
    <name>p17-15-vir-like</name>
</geneLocation>
<keyword evidence="1" id="KW-0614">Plasmid</keyword>
<sequence>MSILLSHRKCCKNLVDEFKTLGVNTEQEVHESMRSSYGNHYRRMLMPVLDRLEFQSGNAPLSARD</sequence>
<dbReference type="AlphaFoldDB" id="A0A8B0SVQ5"/>
<evidence type="ECO:0000313" key="1">
    <source>
        <dbReference type="EMBL" id="QTX14974.1"/>
    </source>
</evidence>
<proteinExistence type="predicted"/>
<protein>
    <submittedName>
        <fullName evidence="1">Uncharacterized protein</fullName>
    </submittedName>
</protein>
<organism evidence="1">
    <name type="scientific">Klebsiella pneumoniae</name>
    <dbReference type="NCBI Taxonomy" id="573"/>
    <lineage>
        <taxon>Bacteria</taxon>
        <taxon>Pseudomonadati</taxon>
        <taxon>Pseudomonadota</taxon>
        <taxon>Gammaproteobacteria</taxon>
        <taxon>Enterobacterales</taxon>
        <taxon>Enterobacteriaceae</taxon>
        <taxon>Klebsiella/Raoultella group</taxon>
        <taxon>Klebsiella</taxon>
        <taxon>Klebsiella pneumoniae complex</taxon>
    </lineage>
</organism>
<reference evidence="1" key="1">
    <citation type="submission" date="2020-01" db="EMBL/GenBank/DDBJ databases">
        <authorList>
            <person name="Qin S."/>
        </authorList>
    </citation>
    <scope>NUCLEOTIDE SEQUENCE</scope>
    <source>
        <strain evidence="1">CVir17-16-YZ6g</strain>
        <plasmid evidence="1">p17-15-vir-like</plasmid>
    </source>
</reference>
<dbReference type="EMBL" id="MN956836">
    <property type="protein sequence ID" value="QTX14974.1"/>
    <property type="molecule type" value="Genomic_DNA"/>
</dbReference>